<dbReference type="EMBL" id="KY563377">
    <property type="protein sequence ID" value="ARK19786.1"/>
    <property type="molecule type" value="mRNA"/>
</dbReference>
<accession>A0A1W6EVN6</accession>
<protein>
    <submittedName>
        <fullName evidence="1">Ampulexin 4</fullName>
    </submittedName>
</protein>
<reference evidence="1" key="1">
    <citation type="submission" date="2017-02" db="EMBL/GenBank/DDBJ databases">
        <title>Parasitoid Jewel Wasp Mounts Multi-Pronged Neurochemical Attack to Hijack a Host Brain.</title>
        <authorList>
            <person name="Arvidson R.S."/>
            <person name="Kaiser M."/>
            <person name="Libersat F."/>
            <person name="Adams M.E."/>
        </authorList>
    </citation>
    <scope>NUCLEOTIDE SEQUENCE</scope>
    <source>
        <strain evidence="1">4</strain>
    </source>
</reference>
<dbReference type="AlphaFoldDB" id="A0A1W6EVN6"/>
<name>A0A1W6EVN6_AMPCP</name>
<organism evidence="1">
    <name type="scientific">Ampulex compressa</name>
    <name type="common">Emerald cockroach wasp</name>
    <dbReference type="NCBI Taxonomy" id="860918"/>
    <lineage>
        <taxon>Eukaryota</taxon>
        <taxon>Metazoa</taxon>
        <taxon>Ecdysozoa</taxon>
        <taxon>Arthropoda</taxon>
        <taxon>Hexapoda</taxon>
        <taxon>Insecta</taxon>
        <taxon>Pterygota</taxon>
        <taxon>Neoptera</taxon>
        <taxon>Endopterygota</taxon>
        <taxon>Hymenoptera</taxon>
        <taxon>Apocrita</taxon>
        <taxon>Aculeata</taxon>
        <taxon>Apoidea</taxon>
        <taxon>Ampulicidae</taxon>
        <taxon>Ampulicini</taxon>
        <taxon>Ampulex</taxon>
    </lineage>
</organism>
<sequence length="46" mass="5149">MKTITVLLYVAICAMMAGISIAHHFPLEGNLIADPREIERQILARQ</sequence>
<proteinExistence type="evidence at transcript level"/>
<evidence type="ECO:0000313" key="1">
    <source>
        <dbReference type="EMBL" id="ARK19786.1"/>
    </source>
</evidence>